<reference evidence="10 11" key="1">
    <citation type="submission" date="2019-01" db="EMBL/GenBank/DDBJ databases">
        <title>Genome sequencing of strain FW10M-9.</title>
        <authorList>
            <person name="Heo J."/>
            <person name="Kim S.-J."/>
            <person name="Kim J.-S."/>
            <person name="Hong S.-B."/>
            <person name="Kwon S.-W."/>
        </authorList>
    </citation>
    <scope>NUCLEOTIDE SEQUENCE [LARGE SCALE GENOMIC DNA]</scope>
    <source>
        <strain evidence="10 11">FW10M-9</strain>
    </source>
</reference>
<dbReference type="SMART" id="SM00028">
    <property type="entry name" value="TPR"/>
    <property type="match status" value="4"/>
</dbReference>
<dbReference type="GO" id="GO:0015934">
    <property type="term" value="C:large ribosomal subunit"/>
    <property type="evidence" value="ECO:0007669"/>
    <property type="project" value="InterPro"/>
</dbReference>
<dbReference type="KEGG" id="xya:ET471_08520"/>
<dbReference type="InterPro" id="IPR043141">
    <property type="entry name" value="Ribosomal_uL10-like_sf"/>
</dbReference>
<evidence type="ECO:0000259" key="9">
    <source>
        <dbReference type="Pfam" id="PF12770"/>
    </source>
</evidence>
<dbReference type="Proteomes" id="UP000292118">
    <property type="component" value="Chromosome"/>
</dbReference>
<evidence type="ECO:0000256" key="1">
    <source>
        <dbReference type="ARBA" id="ARBA00002633"/>
    </source>
</evidence>
<dbReference type="AlphaFoldDB" id="A0A4P6F5M5"/>
<dbReference type="GO" id="GO:0070180">
    <property type="term" value="F:large ribosomal subunit rRNA binding"/>
    <property type="evidence" value="ECO:0007669"/>
    <property type="project" value="UniProtKB-UniRule"/>
</dbReference>
<comment type="function">
    <text evidence="1 7">Forms part of the ribosomal stalk, playing a central role in the interaction of the ribosome with GTP-bound translation factors.</text>
</comment>
<evidence type="ECO:0000256" key="7">
    <source>
        <dbReference type="HAMAP-Rule" id="MF_00362"/>
    </source>
</evidence>
<evidence type="ECO:0000256" key="2">
    <source>
        <dbReference type="ARBA" id="ARBA00008889"/>
    </source>
</evidence>
<dbReference type="HAMAP" id="MF_00362">
    <property type="entry name" value="Ribosomal_uL10"/>
    <property type="match status" value="1"/>
</dbReference>
<gene>
    <name evidence="7" type="primary">rplJ</name>
    <name evidence="10" type="ORF">ET471_08520</name>
</gene>
<dbReference type="CDD" id="cd05797">
    <property type="entry name" value="Ribosomal_L10"/>
    <property type="match status" value="1"/>
</dbReference>
<dbReference type="Pfam" id="PF13424">
    <property type="entry name" value="TPR_12"/>
    <property type="match status" value="1"/>
</dbReference>
<dbReference type="InterPro" id="IPR019734">
    <property type="entry name" value="TPR_rpt"/>
</dbReference>
<name>A0A4P6F5M5_9MICO</name>
<dbReference type="PROSITE" id="PS01109">
    <property type="entry name" value="RIBOSOMAL_L10"/>
    <property type="match status" value="1"/>
</dbReference>
<dbReference type="NCBIfam" id="NF000955">
    <property type="entry name" value="PRK00099.1-1"/>
    <property type="match status" value="1"/>
</dbReference>
<dbReference type="OrthoDB" id="9761935at2"/>
<dbReference type="Gene3D" id="6.10.250.290">
    <property type="match status" value="1"/>
</dbReference>
<evidence type="ECO:0000256" key="8">
    <source>
        <dbReference type="SAM" id="MobiDB-lite"/>
    </source>
</evidence>
<dbReference type="SUPFAM" id="SSF48452">
    <property type="entry name" value="TPR-like"/>
    <property type="match status" value="2"/>
</dbReference>
<evidence type="ECO:0000256" key="6">
    <source>
        <dbReference type="ARBA" id="ARBA00035202"/>
    </source>
</evidence>
<accession>A0A4P6F5M5</accession>
<keyword evidence="11" id="KW-1185">Reference proteome</keyword>
<comment type="subunit">
    <text evidence="5 7">Part of the ribosomal stalk of the 50S ribosomal subunit. The N-terminus interacts with L11 and the large rRNA to form the base of the stalk. The C-terminus forms an elongated spine to which L12 dimers bind in a sequential fashion forming a multimeric L10(L12)X complex.</text>
</comment>
<dbReference type="InterPro" id="IPR047865">
    <property type="entry name" value="Ribosomal_uL10_bac_type"/>
</dbReference>
<dbReference type="Gene3D" id="1.25.40.10">
    <property type="entry name" value="Tetratricopeptide repeat domain"/>
    <property type="match status" value="1"/>
</dbReference>
<dbReference type="GO" id="GO:0006412">
    <property type="term" value="P:translation"/>
    <property type="evidence" value="ECO:0007669"/>
    <property type="project" value="UniProtKB-UniRule"/>
</dbReference>
<dbReference type="InterPro" id="IPR001790">
    <property type="entry name" value="Ribosomal_uL10"/>
</dbReference>
<evidence type="ECO:0000256" key="3">
    <source>
        <dbReference type="ARBA" id="ARBA00022980"/>
    </source>
</evidence>
<dbReference type="SUPFAM" id="SSF160369">
    <property type="entry name" value="Ribosomal protein L10-like"/>
    <property type="match status" value="1"/>
</dbReference>
<keyword evidence="3 7" id="KW-0689">Ribosomal protein</keyword>
<feature type="domain" description="CHAT" evidence="9">
    <location>
        <begin position="616"/>
        <end position="833"/>
    </location>
</feature>
<keyword evidence="7" id="KW-0699">rRNA-binding</keyword>
<dbReference type="InterPro" id="IPR002363">
    <property type="entry name" value="Ribosomal_uL10_CS_bac"/>
</dbReference>
<dbReference type="GO" id="GO:0003735">
    <property type="term" value="F:structural constituent of ribosome"/>
    <property type="evidence" value="ECO:0007669"/>
    <property type="project" value="InterPro"/>
</dbReference>
<keyword evidence="4 7" id="KW-0687">Ribonucleoprotein</keyword>
<feature type="region of interest" description="Disordered" evidence="8">
    <location>
        <begin position="885"/>
        <end position="914"/>
    </location>
</feature>
<comment type="similarity">
    <text evidence="2 7">Belongs to the universal ribosomal protein uL10 family.</text>
</comment>
<dbReference type="InterPro" id="IPR024983">
    <property type="entry name" value="CHAT_dom"/>
</dbReference>
<sequence length="1138" mass="118227">MVQAIEHARALYETAHAADNAGRFSDALDGYRTVAEVLDGPALDGRSRDASALLVRAWLGQARCLYELHGDKPAAFALLDGAEERCERDGLPDDLLAVQGQRGLLLLRAGDLDAAIVALDKVAPGPDAELTLDLGIVMLNRGAFHLEAGDPDAAEPDLLLAAEVAEKTGYAPLLAAARHNLGCAAFRKGDLPRALREMGQVAGDLDQAVTALDRGRVLADAGLVTDAAAALAEAATLAGSDALTAAEAQLELARCLLDLRRHEEAAAAAARAARTFERAENPGWAARARVMVLESELAADRFTRTRARAETLRERAARAVELAAYGESGGLVGRLTVAYPSLLAAAEWSVLAGDLDAARAHLGRVPATLDMAPLTLRLARSAVVARVAFAEGRRAAGLRAIRHGQTVLAEHRGLGSVEAVAASGVHFMHLNLVDTQAALDTGDAAALFDALERGRAAAAGAARLVPPDDAVLAGLLEQARAEHQASLALGPTGDPDGLRRKRQHLVQARRYEAEARERSWQIEGERRPVEPTTARAVRAALRDSAADARPVVVSFATIGGHAMAVRVDASGPSLHALGRRGQVMELTRRARADLAVLANPLIPRALGDAAGASLARTLGRLDELLLAPLGVDGDLHVVARGRLLTLPWSALPSRAGLRTWVRDRVDLSPGLVAAGAARSGGVVVVAGPGTDGGSDEAEAVAGVWPGATLLTGPGATTAATADALHAASVVHIAAHGGHAADNAMFSTLRLADGPLFAHELDGIDLTGAVVVLSACDLGQSTSDVGGEELGFASVLLRHGASAVVAAVAPLRDDVAVRVMPRLHEGLRAGLPPARRSPPRRRARRCRCRWCASARSSCEPACRLSPLVARARLPCGAPPARCDRRRPAPVSGSGLRPVQFSGNPRPPVVSGCPSRAVADRSPAEHAGACAGDTSLYEPRCAPAPGLLRFPGLRHPGSGGTTIGRIAMARPDKAAAVAEVADKLRESNAAVLTEYRGLTVKQLKELRRALGGNATYAVVKNTLTQIAAKEAGVEGLDADLKGPSAIAFVTGDPVESAKALRDFAKANPALVIKGGVLDGRPLTAAEITKLADLESREVLLAKAAGAMKAKISQAAYAFTAKPAQVARVIDALRQKQEAAA</sequence>
<evidence type="ECO:0000313" key="10">
    <source>
        <dbReference type="EMBL" id="QAY70073.1"/>
    </source>
</evidence>
<dbReference type="EMBL" id="CP035493">
    <property type="protein sequence ID" value="QAY70073.1"/>
    <property type="molecule type" value="Genomic_DNA"/>
</dbReference>
<dbReference type="Pfam" id="PF12770">
    <property type="entry name" value="CHAT"/>
    <property type="match status" value="1"/>
</dbReference>
<proteinExistence type="inferred from homology"/>
<dbReference type="InterPro" id="IPR011990">
    <property type="entry name" value="TPR-like_helical_dom_sf"/>
</dbReference>
<protein>
    <recommendedName>
        <fullName evidence="6 7">Large ribosomal subunit protein uL10</fullName>
    </recommendedName>
</protein>
<organism evidence="10 11">
    <name type="scientific">Xylanimonas protaetiae</name>
    <dbReference type="NCBI Taxonomy" id="2509457"/>
    <lineage>
        <taxon>Bacteria</taxon>
        <taxon>Bacillati</taxon>
        <taxon>Actinomycetota</taxon>
        <taxon>Actinomycetes</taxon>
        <taxon>Micrococcales</taxon>
        <taxon>Promicromonosporaceae</taxon>
        <taxon>Xylanimonas</taxon>
    </lineage>
</organism>
<keyword evidence="7" id="KW-0694">RNA-binding</keyword>
<evidence type="ECO:0000256" key="5">
    <source>
        <dbReference type="ARBA" id="ARBA00026025"/>
    </source>
</evidence>
<evidence type="ECO:0000313" key="11">
    <source>
        <dbReference type="Proteomes" id="UP000292118"/>
    </source>
</evidence>
<dbReference type="InterPro" id="IPR022973">
    <property type="entry name" value="Ribosomal_uL10_bac"/>
</dbReference>
<dbReference type="Gene3D" id="3.30.70.1730">
    <property type="match status" value="1"/>
</dbReference>
<dbReference type="Pfam" id="PF00466">
    <property type="entry name" value="Ribosomal_L10"/>
    <property type="match status" value="1"/>
</dbReference>
<evidence type="ECO:0000256" key="4">
    <source>
        <dbReference type="ARBA" id="ARBA00023274"/>
    </source>
</evidence>
<dbReference type="PANTHER" id="PTHR11560">
    <property type="entry name" value="39S RIBOSOMAL PROTEIN L10, MITOCHONDRIAL"/>
    <property type="match status" value="1"/>
</dbReference>